<dbReference type="OrthoDB" id="9816185at2"/>
<evidence type="ECO:0008006" key="3">
    <source>
        <dbReference type="Google" id="ProtNLM"/>
    </source>
</evidence>
<dbReference type="AlphaFoldDB" id="A0A4Q0Y5K9"/>
<evidence type="ECO:0000313" key="1">
    <source>
        <dbReference type="EMBL" id="RXJ64059.1"/>
    </source>
</evidence>
<protein>
    <recommendedName>
        <fullName evidence="3">HNH nuclease domain-containing protein</fullName>
    </recommendedName>
</protein>
<sequence length="358" mass="43166">MVNVDNSFKNRIFIDEFDIDNRALFDSIFNLKKLVESKIEKVDLENGDYSILDEFRGYDNAKYLSIYRYRNVVIDKINELLRDRSIHPDLKTELRDIKDNIYLILIGSFERMKLYLDSKIETLLVHRTDDEKHDSFKKYQTIFEDLYKNELSSSTFKKSFFEMFKNVHVCPYCNRNFINPIYKKKQLGKDYKKWSPDIEHFYPKSIYPFLSLSISNLLPSCTFCNKIKSNYDTYNKCKSPYQIKSDDIKFKFAPLSNEKHVILLESKDNIKNTELFNLDGLYDKVHSQYVNDIFLEMKKHPIENRRYLKKFFSLSIDSQDKIYKQKFCNYYKEIDFNKQPLSKMIKELFFHIKENELK</sequence>
<comment type="caution">
    <text evidence="1">The sequence shown here is derived from an EMBL/GenBank/DDBJ whole genome shotgun (WGS) entry which is preliminary data.</text>
</comment>
<name>A0A4Q0Y5K9_9BACT</name>
<gene>
    <name evidence="1" type="ORF">CRV06_03725</name>
</gene>
<dbReference type="EMBL" id="PDKO01000002">
    <property type="protein sequence ID" value="RXJ64059.1"/>
    <property type="molecule type" value="Genomic_DNA"/>
</dbReference>
<dbReference type="Proteomes" id="UP000290191">
    <property type="component" value="Unassembled WGS sequence"/>
</dbReference>
<evidence type="ECO:0000313" key="2">
    <source>
        <dbReference type="Proteomes" id="UP000290191"/>
    </source>
</evidence>
<organism evidence="1 2">
    <name type="scientific">Halarcobacter anaerophilus</name>
    <dbReference type="NCBI Taxonomy" id="877500"/>
    <lineage>
        <taxon>Bacteria</taxon>
        <taxon>Pseudomonadati</taxon>
        <taxon>Campylobacterota</taxon>
        <taxon>Epsilonproteobacteria</taxon>
        <taxon>Campylobacterales</taxon>
        <taxon>Arcobacteraceae</taxon>
        <taxon>Halarcobacter</taxon>
    </lineage>
</organism>
<accession>A0A4Q0Y5K9</accession>
<dbReference type="Gene3D" id="1.10.30.50">
    <property type="match status" value="1"/>
</dbReference>
<reference evidence="1 2" key="1">
    <citation type="submission" date="2017-10" db="EMBL/GenBank/DDBJ databases">
        <title>Genomics of the genus Arcobacter.</title>
        <authorList>
            <person name="Perez-Cataluna A."/>
            <person name="Figueras M.J."/>
        </authorList>
    </citation>
    <scope>NUCLEOTIDE SEQUENCE [LARGE SCALE GENOMIC DNA]</scope>
    <source>
        <strain evidence="1 2">DSM 24636</strain>
    </source>
</reference>
<proteinExistence type="predicted"/>
<keyword evidence="2" id="KW-1185">Reference proteome</keyword>
<dbReference type="RefSeq" id="WP_129081397.1">
    <property type="nucleotide sequence ID" value="NZ_CP041070.1"/>
</dbReference>